<organism evidence="1">
    <name type="scientific">Rhizopus microsporus var. microsporus</name>
    <dbReference type="NCBI Taxonomy" id="86635"/>
    <lineage>
        <taxon>Eukaryota</taxon>
        <taxon>Fungi</taxon>
        <taxon>Fungi incertae sedis</taxon>
        <taxon>Mucoromycota</taxon>
        <taxon>Mucoromycotina</taxon>
        <taxon>Mucoromycetes</taxon>
        <taxon>Mucorales</taxon>
        <taxon>Mucorineae</taxon>
        <taxon>Rhizopodaceae</taxon>
        <taxon>Rhizopus</taxon>
    </lineage>
</organism>
<dbReference type="AlphaFoldDB" id="A0A1X0QV79"/>
<proteinExistence type="predicted"/>
<dbReference type="Proteomes" id="UP000242414">
    <property type="component" value="Unassembled WGS sequence"/>
</dbReference>
<evidence type="ECO:0008006" key="2">
    <source>
        <dbReference type="Google" id="ProtNLM"/>
    </source>
</evidence>
<reference evidence="1" key="1">
    <citation type="journal article" date="2016" name="Proc. Natl. Acad. Sci. U.S.A.">
        <title>Lipid metabolic changes in an early divergent fungus govern the establishment of a mutualistic symbiosis with endobacteria.</title>
        <authorList>
            <person name="Lastovetsky O.A."/>
            <person name="Gaspar M.L."/>
            <person name="Mondo S.J."/>
            <person name="LaButti K.M."/>
            <person name="Sandor L."/>
            <person name="Grigoriev I.V."/>
            <person name="Henry S.A."/>
            <person name="Pawlowska T.E."/>
        </authorList>
    </citation>
    <scope>NUCLEOTIDE SEQUENCE [LARGE SCALE GENOMIC DNA]</scope>
    <source>
        <strain evidence="1">ATCC 52814</strain>
    </source>
</reference>
<sequence length="171" mass="19698">MDKTIYDLCKHFMKDKTIISKNSEAIFTSKYTMPVFSKIFLDGCEKDAVYGMGKKSNLFLGLQTKGKNTYFFFIEVKRPYTTSKYKEEDFAKLLKQIRSSLDRQLFLGIGGHMSFGMLCFRCSLFRMGLHEIGIYMPVLIRGFLLVEETADVVHIHVIVESMMLVKEGLLS</sequence>
<accession>A0A1X0QV79</accession>
<gene>
    <name evidence="1" type="ORF">BCV72DRAFT_212825</name>
</gene>
<protein>
    <recommendedName>
        <fullName evidence="2">Fungal-type protein kinase domain-containing protein</fullName>
    </recommendedName>
</protein>
<dbReference type="EMBL" id="KV921996">
    <property type="protein sequence ID" value="ORE03641.1"/>
    <property type="molecule type" value="Genomic_DNA"/>
</dbReference>
<evidence type="ECO:0000313" key="1">
    <source>
        <dbReference type="EMBL" id="ORE03641.1"/>
    </source>
</evidence>
<dbReference type="OrthoDB" id="2281761at2759"/>
<dbReference type="VEuPathDB" id="FungiDB:BCV72DRAFT_212825"/>
<name>A0A1X0QV79_RHIZD</name>